<dbReference type="GO" id="GO:0046872">
    <property type="term" value="F:metal ion binding"/>
    <property type="evidence" value="ECO:0007669"/>
    <property type="project" value="UniProtKB-KW"/>
</dbReference>
<evidence type="ECO:0000259" key="8">
    <source>
        <dbReference type="Pfam" id="PF13359"/>
    </source>
</evidence>
<protein>
    <submittedName>
        <fullName evidence="9">Putative nuclease HARBI1</fullName>
    </submittedName>
</protein>
<dbReference type="Proteomes" id="UP000078492">
    <property type="component" value="Unassembled WGS sequence"/>
</dbReference>
<accession>A0A151IXI9</accession>
<evidence type="ECO:0000313" key="9">
    <source>
        <dbReference type="EMBL" id="KYN12950.1"/>
    </source>
</evidence>
<dbReference type="InterPro" id="IPR027806">
    <property type="entry name" value="HARBI1_dom"/>
</dbReference>
<comment type="similarity">
    <text evidence="3">Belongs to the HARBI1 family.</text>
</comment>
<proteinExistence type="inferred from homology"/>
<dbReference type="PANTHER" id="PTHR22930:SF85">
    <property type="entry name" value="GH03217P-RELATED"/>
    <property type="match status" value="1"/>
</dbReference>
<organism evidence="9 10">
    <name type="scientific">Trachymyrmex cornetzi</name>
    <dbReference type="NCBI Taxonomy" id="471704"/>
    <lineage>
        <taxon>Eukaryota</taxon>
        <taxon>Metazoa</taxon>
        <taxon>Ecdysozoa</taxon>
        <taxon>Arthropoda</taxon>
        <taxon>Hexapoda</taxon>
        <taxon>Insecta</taxon>
        <taxon>Pterygota</taxon>
        <taxon>Neoptera</taxon>
        <taxon>Endopterygota</taxon>
        <taxon>Hymenoptera</taxon>
        <taxon>Apocrita</taxon>
        <taxon>Aculeata</taxon>
        <taxon>Formicoidea</taxon>
        <taxon>Formicidae</taxon>
        <taxon>Myrmicinae</taxon>
        <taxon>Trachymyrmex</taxon>
    </lineage>
</organism>
<evidence type="ECO:0000313" key="10">
    <source>
        <dbReference type="Proteomes" id="UP000078492"/>
    </source>
</evidence>
<sequence length="282" mass="32288">VLTTLNFLSSGSYQRRVGQDFLSCVCQSSVSNIVHQIVDAINIIIPDWIKFPTQRDEIQAIQQQFWINANFPGAIGAIDGTHIAIFPPEKNREHLYINKKLYHSLNVMIVSDYYGKILAVKTNHGGRTHDARVWSSSQLSRHMLREYENGRRNAWLIGDSGYPLLPFLMTPKLNQPPRSPGASYTDSHVRARCSIEKTIGELKGRWRCLRKERALHYAPEFSARIVNATCVLHNIAKHYNVPANKIYIEDDIAIEEIEIENNVNMRARGNAVRETLIQQYFT</sequence>
<reference evidence="9 10" key="1">
    <citation type="submission" date="2015-09" db="EMBL/GenBank/DDBJ databases">
        <title>Trachymyrmex cornetzi WGS genome.</title>
        <authorList>
            <person name="Nygaard S."/>
            <person name="Hu H."/>
            <person name="Boomsma J."/>
            <person name="Zhang G."/>
        </authorList>
    </citation>
    <scope>NUCLEOTIDE SEQUENCE [LARGE SCALE GENOMIC DNA]</scope>
    <source>
        <strain evidence="9">Tcor2-1</strain>
        <tissue evidence="9">Whole body</tissue>
    </source>
</reference>
<evidence type="ECO:0000256" key="6">
    <source>
        <dbReference type="ARBA" id="ARBA00022801"/>
    </source>
</evidence>
<dbReference type="AlphaFoldDB" id="A0A151IXI9"/>
<feature type="non-terminal residue" evidence="9">
    <location>
        <position position="1"/>
    </location>
</feature>
<comment type="subcellular location">
    <subcellularLocation>
        <location evidence="2">Nucleus</location>
    </subcellularLocation>
</comment>
<dbReference type="GO" id="GO:0016787">
    <property type="term" value="F:hydrolase activity"/>
    <property type="evidence" value="ECO:0007669"/>
    <property type="project" value="UniProtKB-KW"/>
</dbReference>
<dbReference type="EMBL" id="KQ980799">
    <property type="protein sequence ID" value="KYN12950.1"/>
    <property type="molecule type" value="Genomic_DNA"/>
</dbReference>
<keyword evidence="5" id="KW-0479">Metal-binding</keyword>
<name>A0A151IXI9_9HYME</name>
<feature type="domain" description="DDE Tnp4" evidence="8">
    <location>
        <begin position="78"/>
        <end position="234"/>
    </location>
</feature>
<comment type="cofactor">
    <cofactor evidence="1">
        <name>a divalent metal cation</name>
        <dbReference type="ChEBI" id="CHEBI:60240"/>
    </cofactor>
</comment>
<evidence type="ECO:0000256" key="4">
    <source>
        <dbReference type="ARBA" id="ARBA00022722"/>
    </source>
</evidence>
<gene>
    <name evidence="9" type="ORF">ALC57_14862</name>
</gene>
<dbReference type="InterPro" id="IPR045249">
    <property type="entry name" value="HARBI1-like"/>
</dbReference>
<evidence type="ECO:0000256" key="1">
    <source>
        <dbReference type="ARBA" id="ARBA00001968"/>
    </source>
</evidence>
<dbReference type="GO" id="GO:0005634">
    <property type="term" value="C:nucleus"/>
    <property type="evidence" value="ECO:0007669"/>
    <property type="project" value="UniProtKB-SubCell"/>
</dbReference>
<keyword evidence="6" id="KW-0378">Hydrolase</keyword>
<evidence type="ECO:0000256" key="5">
    <source>
        <dbReference type="ARBA" id="ARBA00022723"/>
    </source>
</evidence>
<dbReference type="GO" id="GO:0004518">
    <property type="term" value="F:nuclease activity"/>
    <property type="evidence" value="ECO:0007669"/>
    <property type="project" value="UniProtKB-KW"/>
</dbReference>
<keyword evidence="10" id="KW-1185">Reference proteome</keyword>
<dbReference type="PANTHER" id="PTHR22930">
    <property type="match status" value="1"/>
</dbReference>
<evidence type="ECO:0000256" key="7">
    <source>
        <dbReference type="ARBA" id="ARBA00023242"/>
    </source>
</evidence>
<evidence type="ECO:0000256" key="3">
    <source>
        <dbReference type="ARBA" id="ARBA00006958"/>
    </source>
</evidence>
<evidence type="ECO:0000256" key="2">
    <source>
        <dbReference type="ARBA" id="ARBA00004123"/>
    </source>
</evidence>
<dbReference type="STRING" id="471704.A0A151IXI9"/>
<keyword evidence="4" id="KW-0540">Nuclease</keyword>
<keyword evidence="7" id="KW-0539">Nucleus</keyword>
<dbReference type="Pfam" id="PF13359">
    <property type="entry name" value="DDE_Tnp_4"/>
    <property type="match status" value="1"/>
</dbReference>